<organism evidence="3 4">
    <name type="scientific">Mucilaginibacter aquariorum</name>
    <dbReference type="NCBI Taxonomy" id="2967225"/>
    <lineage>
        <taxon>Bacteria</taxon>
        <taxon>Pseudomonadati</taxon>
        <taxon>Bacteroidota</taxon>
        <taxon>Sphingobacteriia</taxon>
        <taxon>Sphingobacteriales</taxon>
        <taxon>Sphingobacteriaceae</taxon>
        <taxon>Mucilaginibacter</taxon>
    </lineage>
</organism>
<dbReference type="RefSeq" id="WP_256538097.1">
    <property type="nucleotide sequence ID" value="NZ_JANHOH010000001.1"/>
</dbReference>
<reference evidence="3 4" key="1">
    <citation type="submission" date="2022-07" db="EMBL/GenBank/DDBJ databases">
        <title>Mucilaginibacter sp. JC4.</title>
        <authorList>
            <person name="Le V."/>
            <person name="Ko S.-R."/>
            <person name="Ahn C.-Y."/>
            <person name="Oh H.-M."/>
        </authorList>
    </citation>
    <scope>NUCLEOTIDE SEQUENCE [LARGE SCALE GENOMIC DNA]</scope>
    <source>
        <strain evidence="3 4">JC4</strain>
    </source>
</reference>
<evidence type="ECO:0000313" key="4">
    <source>
        <dbReference type="Proteomes" id="UP001204376"/>
    </source>
</evidence>
<evidence type="ECO:0000259" key="2">
    <source>
        <dbReference type="Pfam" id="PF05569"/>
    </source>
</evidence>
<feature type="transmembrane region" description="Helical" evidence="1">
    <location>
        <begin position="276"/>
        <end position="293"/>
    </location>
</feature>
<feature type="transmembrane region" description="Helical" evidence="1">
    <location>
        <begin position="189"/>
        <end position="208"/>
    </location>
</feature>
<name>A0ABT1T057_9SPHI</name>
<keyword evidence="4" id="KW-1185">Reference proteome</keyword>
<evidence type="ECO:0000256" key="1">
    <source>
        <dbReference type="SAM" id="Phobius"/>
    </source>
</evidence>
<comment type="caution">
    <text evidence="3">The sequence shown here is derived from an EMBL/GenBank/DDBJ whole genome shotgun (WGS) entry which is preliminary data.</text>
</comment>
<keyword evidence="1" id="KW-0812">Transmembrane</keyword>
<feature type="transmembrane region" description="Helical" evidence="1">
    <location>
        <begin position="34"/>
        <end position="53"/>
    </location>
</feature>
<keyword evidence="1" id="KW-1133">Transmembrane helix</keyword>
<sequence length="442" mass="50750">MIAYLIKSAVCLVLLLAAYLLLLEKEKMHRFNRFFLLAGLVFSLTISAIIIRLPQAAVPNVHILPVNYVIDEGTPQSIQTTVQSVEIENMTIGKMLTITDYLAIAYTVIAFILLIRFVKNLYDINTRIRKGERHQFENYNVILVSENIIPYSFFNYIFVNKAEYESEVMDQQLLLHEFTHANQRHSYDIMFIELLKIVFWFNPIFILYKKAIQLNHEFLADDGVLSYTHINLKAYQRLLLSKAGFSHTLNLTSNFNYSITKKRLIMMNQTTPKLRAMLKVIALAPVMTALVFACCIRAEAMAVKNIPALIDTIPQKAKVLFPKPAGKGQFLVQRDKNGKDLSAGEKKKIKFPAPGSLYKPVKQSPNARQLQSWAKGYIYGIWLDGKHVKNDALANYTTKDIVFYTSSPLTKQAINYPKNYFQVELYTEDGYNEAFKTWKSRP</sequence>
<protein>
    <recommendedName>
        <fullName evidence="2">Peptidase M56 domain-containing protein</fullName>
    </recommendedName>
</protein>
<accession>A0ABT1T057</accession>
<keyword evidence="1" id="KW-0472">Membrane</keyword>
<gene>
    <name evidence="3" type="ORF">NPE20_08060</name>
</gene>
<dbReference type="EMBL" id="JANHOH010000001">
    <property type="protein sequence ID" value="MCQ6957907.1"/>
    <property type="molecule type" value="Genomic_DNA"/>
</dbReference>
<feature type="transmembrane region" description="Helical" evidence="1">
    <location>
        <begin position="139"/>
        <end position="159"/>
    </location>
</feature>
<dbReference type="InterPro" id="IPR008756">
    <property type="entry name" value="Peptidase_M56"/>
</dbReference>
<feature type="transmembrane region" description="Helical" evidence="1">
    <location>
        <begin position="6"/>
        <end position="22"/>
    </location>
</feature>
<proteinExistence type="predicted"/>
<dbReference type="Pfam" id="PF05569">
    <property type="entry name" value="Peptidase_M56"/>
    <property type="match status" value="1"/>
</dbReference>
<feature type="transmembrane region" description="Helical" evidence="1">
    <location>
        <begin position="98"/>
        <end position="118"/>
    </location>
</feature>
<dbReference type="Proteomes" id="UP001204376">
    <property type="component" value="Unassembled WGS sequence"/>
</dbReference>
<feature type="domain" description="Peptidase M56" evidence="2">
    <location>
        <begin position="172"/>
        <end position="266"/>
    </location>
</feature>
<evidence type="ECO:0000313" key="3">
    <source>
        <dbReference type="EMBL" id="MCQ6957907.1"/>
    </source>
</evidence>